<dbReference type="GO" id="GO:0008703">
    <property type="term" value="F:5-amino-6-(5-phosphoribosylamino)uracil reductase activity"/>
    <property type="evidence" value="ECO:0007669"/>
    <property type="project" value="InterPro"/>
</dbReference>
<protein>
    <submittedName>
        <fullName evidence="2">Bifunctional deaminase-reductase domain protein</fullName>
    </submittedName>
</protein>
<reference evidence="3" key="1">
    <citation type="journal article" date="2012" name="J. Bacteriol.">
        <title>Genome Sequence of Micromonospora lupini Lupac 08, Isolated from Root Nodules of Lupinus angustifolius.</title>
        <authorList>
            <person name="Alonso-Vega P."/>
            <person name="Normand P."/>
            <person name="Bacigalupe R."/>
            <person name="Pujic P."/>
            <person name="Lajus A."/>
            <person name="Vallenet D."/>
            <person name="Carro L."/>
            <person name="Coll P."/>
            <person name="Trujillo M.E."/>
        </authorList>
    </citation>
    <scope>NUCLEOTIDE SEQUENCE [LARGE SCALE GENOMIC DNA]</scope>
    <source>
        <strain evidence="3">Lupac 08</strain>
    </source>
</reference>
<dbReference type="STRING" id="1150864.MILUP08_44433"/>
<sequence length="210" mass="22626">MKEHTAMAKVISTLFISADGVAEIDPDWHFPYFDDNMGRAVTEDYDTSDVLLIGRVTYDSFAGAWPDRETAGGEDAGFAKQLGDVRKVVVSRQPLEFSWRNSEVVDGDLPAAVAALKADTGIKGILIPGSISVVQQLLAAGLVDELRLLVHPVAARKGRRLFDDGDTPYHLRVTATEVFPTGVLRVIYAPTDAPGAAGYDDVKEQVPAGN</sequence>
<comment type="caution">
    <text evidence="2">The sequence shown here is derived from an EMBL/GenBank/DDBJ whole genome shotgun (WGS) entry which is preliminary data.</text>
</comment>
<organism evidence="2 3">
    <name type="scientific">Micromonospora lupini str. Lupac 08</name>
    <dbReference type="NCBI Taxonomy" id="1150864"/>
    <lineage>
        <taxon>Bacteria</taxon>
        <taxon>Bacillati</taxon>
        <taxon>Actinomycetota</taxon>
        <taxon>Actinomycetes</taxon>
        <taxon>Micromonosporales</taxon>
        <taxon>Micromonosporaceae</taxon>
        <taxon>Micromonospora</taxon>
    </lineage>
</organism>
<evidence type="ECO:0000259" key="1">
    <source>
        <dbReference type="Pfam" id="PF01872"/>
    </source>
</evidence>
<dbReference type="InterPro" id="IPR024072">
    <property type="entry name" value="DHFR-like_dom_sf"/>
</dbReference>
<dbReference type="SUPFAM" id="SSF53597">
    <property type="entry name" value="Dihydrofolate reductase-like"/>
    <property type="match status" value="1"/>
</dbReference>
<dbReference type="Gene3D" id="3.40.430.10">
    <property type="entry name" value="Dihydrofolate Reductase, subunit A"/>
    <property type="match status" value="1"/>
</dbReference>
<proteinExistence type="predicted"/>
<dbReference type="InterPro" id="IPR002734">
    <property type="entry name" value="RibDG_C"/>
</dbReference>
<dbReference type="EMBL" id="CAIE01000035">
    <property type="protein sequence ID" value="CCH19558.1"/>
    <property type="molecule type" value="Genomic_DNA"/>
</dbReference>
<dbReference type="Pfam" id="PF01872">
    <property type="entry name" value="RibD_C"/>
    <property type="match status" value="1"/>
</dbReference>
<dbReference type="eggNOG" id="COG0262">
    <property type="taxonomic scope" value="Bacteria"/>
</dbReference>
<evidence type="ECO:0000313" key="3">
    <source>
        <dbReference type="Proteomes" id="UP000003448"/>
    </source>
</evidence>
<keyword evidence="3" id="KW-1185">Reference proteome</keyword>
<name>I0L6W1_9ACTN</name>
<dbReference type="PANTHER" id="PTHR38011">
    <property type="entry name" value="DIHYDROFOLATE REDUCTASE FAMILY PROTEIN (AFU_ORTHOLOGUE AFUA_8G06820)"/>
    <property type="match status" value="1"/>
</dbReference>
<gene>
    <name evidence="2" type="ORF">MILUP08_44433</name>
</gene>
<dbReference type="InterPro" id="IPR050765">
    <property type="entry name" value="Riboflavin_Biosynth_HTPR"/>
</dbReference>
<dbReference type="GO" id="GO:0009231">
    <property type="term" value="P:riboflavin biosynthetic process"/>
    <property type="evidence" value="ECO:0007669"/>
    <property type="project" value="InterPro"/>
</dbReference>
<dbReference type="AlphaFoldDB" id="I0L6W1"/>
<accession>I0L6W1</accession>
<dbReference type="Proteomes" id="UP000003448">
    <property type="component" value="Unassembled WGS sequence"/>
</dbReference>
<dbReference type="PANTHER" id="PTHR38011:SF2">
    <property type="entry name" value="BIFUNCTIONAL DEAMINASE-REDUCTASE DOMAIN PROTEIN"/>
    <property type="match status" value="1"/>
</dbReference>
<feature type="domain" description="Bacterial bifunctional deaminase-reductase C-terminal" evidence="1">
    <location>
        <begin position="9"/>
        <end position="183"/>
    </location>
</feature>
<evidence type="ECO:0000313" key="2">
    <source>
        <dbReference type="EMBL" id="CCH19558.1"/>
    </source>
</evidence>